<keyword evidence="5" id="KW-1185">Reference proteome</keyword>
<feature type="compositionally biased region" description="Polar residues" evidence="1">
    <location>
        <begin position="8"/>
        <end position="18"/>
    </location>
</feature>
<gene>
    <name evidence="4" type="ORF">J3R30DRAFT_3424432</name>
</gene>
<dbReference type="AlphaFoldDB" id="A0A9W9AWH5"/>
<evidence type="ECO:0000259" key="3">
    <source>
        <dbReference type="Pfam" id="PF18142"/>
    </source>
</evidence>
<dbReference type="InterPro" id="IPR041622">
    <property type="entry name" value="SLATT_fungi"/>
</dbReference>
<comment type="caution">
    <text evidence="4">The sequence shown here is derived from an EMBL/GenBank/DDBJ whole genome shotgun (WGS) entry which is preliminary data.</text>
</comment>
<feature type="region of interest" description="Disordered" evidence="1">
    <location>
        <begin position="1"/>
        <end position="104"/>
    </location>
</feature>
<keyword evidence="2" id="KW-0812">Transmembrane</keyword>
<dbReference type="Pfam" id="PF18142">
    <property type="entry name" value="SLATT_fungal"/>
    <property type="match status" value="1"/>
</dbReference>
<keyword evidence="2" id="KW-0472">Membrane</keyword>
<dbReference type="OrthoDB" id="3245801at2759"/>
<dbReference type="EMBL" id="JAOTPV010000001">
    <property type="protein sequence ID" value="KAJ4490715.1"/>
    <property type="molecule type" value="Genomic_DNA"/>
</dbReference>
<feature type="transmembrane region" description="Helical" evidence="2">
    <location>
        <begin position="158"/>
        <end position="179"/>
    </location>
</feature>
<evidence type="ECO:0000256" key="2">
    <source>
        <dbReference type="SAM" id="Phobius"/>
    </source>
</evidence>
<dbReference type="NCBIfam" id="NF033635">
    <property type="entry name" value="SLATT_fungal"/>
    <property type="match status" value="1"/>
</dbReference>
<feature type="transmembrane region" description="Helical" evidence="2">
    <location>
        <begin position="185"/>
        <end position="204"/>
    </location>
</feature>
<feature type="domain" description="SMODS and SLOG-associating 2TM effector" evidence="3">
    <location>
        <begin position="141"/>
        <end position="261"/>
    </location>
</feature>
<evidence type="ECO:0000313" key="4">
    <source>
        <dbReference type="EMBL" id="KAJ4490715.1"/>
    </source>
</evidence>
<dbReference type="Proteomes" id="UP001150266">
    <property type="component" value="Unassembled WGS sequence"/>
</dbReference>
<evidence type="ECO:0000256" key="1">
    <source>
        <dbReference type="SAM" id="MobiDB-lite"/>
    </source>
</evidence>
<organism evidence="4 5">
    <name type="scientific">Lentinula aciculospora</name>
    <dbReference type="NCBI Taxonomy" id="153920"/>
    <lineage>
        <taxon>Eukaryota</taxon>
        <taxon>Fungi</taxon>
        <taxon>Dikarya</taxon>
        <taxon>Basidiomycota</taxon>
        <taxon>Agaricomycotina</taxon>
        <taxon>Agaricomycetes</taxon>
        <taxon>Agaricomycetidae</taxon>
        <taxon>Agaricales</taxon>
        <taxon>Marasmiineae</taxon>
        <taxon>Omphalotaceae</taxon>
        <taxon>Lentinula</taxon>
    </lineage>
</organism>
<reference evidence="4" key="1">
    <citation type="submission" date="2022-08" db="EMBL/GenBank/DDBJ databases">
        <title>A Global Phylogenomic Analysis of the Shiitake Genus Lentinula.</title>
        <authorList>
            <consortium name="DOE Joint Genome Institute"/>
            <person name="Sierra-Patev S."/>
            <person name="Min B."/>
            <person name="Naranjo-Ortiz M."/>
            <person name="Looney B."/>
            <person name="Konkel Z."/>
            <person name="Slot J.C."/>
            <person name="Sakamoto Y."/>
            <person name="Steenwyk J.L."/>
            <person name="Rokas A."/>
            <person name="Carro J."/>
            <person name="Camarero S."/>
            <person name="Ferreira P."/>
            <person name="Molpeceres G."/>
            <person name="Ruiz-Duenas F.J."/>
            <person name="Serrano A."/>
            <person name="Henrissat B."/>
            <person name="Drula E."/>
            <person name="Hughes K.W."/>
            <person name="Mata J.L."/>
            <person name="Ishikawa N.K."/>
            <person name="Vargas-Isla R."/>
            <person name="Ushijima S."/>
            <person name="Smith C.A."/>
            <person name="Ahrendt S."/>
            <person name="Andreopoulos W."/>
            <person name="He G."/>
            <person name="Labutti K."/>
            <person name="Lipzen A."/>
            <person name="Ng V."/>
            <person name="Riley R."/>
            <person name="Sandor L."/>
            <person name="Barry K."/>
            <person name="Martinez A.T."/>
            <person name="Xiao Y."/>
            <person name="Gibbons J.G."/>
            <person name="Terashima K."/>
            <person name="Grigoriev I.V."/>
            <person name="Hibbett D.S."/>
        </authorList>
    </citation>
    <scope>NUCLEOTIDE SEQUENCE</scope>
    <source>
        <strain evidence="4">JLM2183</strain>
    </source>
</reference>
<sequence length="271" mass="29616">MDLHKENSQVALVHSQSTRPEELHISRHSSPSPSFGIDGPRRTSPTNFNTVAEGDDNPIVGSSRESESRHNSLPPRPRLAARGSGDGRGTDIPPTIDEAQSPTRRSNIDWIVPVQPERKETLVTYRAKTVGERLSPTLENAEAERVNYALRAKMTGSALNVAIGLQVLLGALTTAISAATSGRQTSIAVSVLGGLSTLVASYLARARGSNEPELSIIRVKDLDQFIRECKAFEMDFGHFTGNAYDERLQKFRTRFEELLGNANGERRLATV</sequence>
<protein>
    <recommendedName>
        <fullName evidence="3">SMODS and SLOG-associating 2TM effector domain-containing protein</fullName>
    </recommendedName>
</protein>
<keyword evidence="2" id="KW-1133">Transmembrane helix</keyword>
<accession>A0A9W9AWH5</accession>
<name>A0A9W9AWH5_9AGAR</name>
<proteinExistence type="predicted"/>
<evidence type="ECO:0000313" key="5">
    <source>
        <dbReference type="Proteomes" id="UP001150266"/>
    </source>
</evidence>